<organism evidence="3 4">
    <name type="scientific">Kribbella sandramycini</name>
    <dbReference type="NCBI Taxonomy" id="60450"/>
    <lineage>
        <taxon>Bacteria</taxon>
        <taxon>Bacillati</taxon>
        <taxon>Actinomycetota</taxon>
        <taxon>Actinomycetes</taxon>
        <taxon>Propionibacteriales</taxon>
        <taxon>Kribbellaceae</taxon>
        <taxon>Kribbella</taxon>
    </lineage>
</organism>
<feature type="domain" description="ANTAR" evidence="1">
    <location>
        <begin position="147"/>
        <end position="208"/>
    </location>
</feature>
<dbReference type="SMART" id="SM01012">
    <property type="entry name" value="ANTAR"/>
    <property type="match status" value="1"/>
</dbReference>
<dbReference type="Pfam" id="PF03861">
    <property type="entry name" value="ANTAR"/>
    <property type="match status" value="1"/>
</dbReference>
<dbReference type="InterPro" id="IPR005561">
    <property type="entry name" value="ANTAR"/>
</dbReference>
<dbReference type="EMBL" id="JACHKF010000001">
    <property type="protein sequence ID" value="MBB6565361.1"/>
    <property type="molecule type" value="Genomic_DNA"/>
</dbReference>
<evidence type="ECO:0000313" key="2">
    <source>
        <dbReference type="EMBL" id="MBB6565361.1"/>
    </source>
</evidence>
<accession>A0A7Y4P0Z5</accession>
<gene>
    <name evidence="2" type="ORF">HNR71_000998</name>
    <name evidence="3" type="ORF">HPO96_15390</name>
</gene>
<evidence type="ECO:0000313" key="3">
    <source>
        <dbReference type="EMBL" id="NOL41630.1"/>
    </source>
</evidence>
<reference evidence="3 4" key="1">
    <citation type="submission" date="2020-05" db="EMBL/GenBank/DDBJ databases">
        <title>Genome sequence of Kribbella sandramycini ATCC 39419.</title>
        <authorList>
            <person name="Maclea K.S."/>
            <person name="Fair J.L."/>
        </authorList>
    </citation>
    <scope>NUCLEOTIDE SEQUENCE [LARGE SCALE GENOMIC DNA]</scope>
    <source>
        <strain evidence="3 4">ATCC 39419</strain>
    </source>
</reference>
<dbReference type="EMBL" id="JABJRC010000003">
    <property type="protein sequence ID" value="NOL41630.1"/>
    <property type="molecule type" value="Genomic_DNA"/>
</dbReference>
<evidence type="ECO:0000259" key="1">
    <source>
        <dbReference type="PROSITE" id="PS50921"/>
    </source>
</evidence>
<dbReference type="GO" id="GO:0003723">
    <property type="term" value="F:RNA binding"/>
    <property type="evidence" value="ECO:0007669"/>
    <property type="project" value="InterPro"/>
</dbReference>
<keyword evidence="4" id="KW-1185">Reference proteome</keyword>
<dbReference type="RefSeq" id="WP_171674125.1">
    <property type="nucleotide sequence ID" value="NZ_BAAAGT010000001.1"/>
</dbReference>
<dbReference type="Proteomes" id="UP000534306">
    <property type="component" value="Unassembled WGS sequence"/>
</dbReference>
<name>A0A7Y4P0Z5_9ACTN</name>
<dbReference type="InterPro" id="IPR036388">
    <property type="entry name" value="WH-like_DNA-bd_sf"/>
</dbReference>
<evidence type="ECO:0000313" key="5">
    <source>
        <dbReference type="Proteomes" id="UP000553957"/>
    </source>
</evidence>
<proteinExistence type="predicted"/>
<evidence type="ECO:0000313" key="4">
    <source>
        <dbReference type="Proteomes" id="UP000534306"/>
    </source>
</evidence>
<dbReference type="Gene3D" id="1.10.10.10">
    <property type="entry name" value="Winged helix-like DNA-binding domain superfamily/Winged helix DNA-binding domain"/>
    <property type="match status" value="1"/>
</dbReference>
<dbReference type="PROSITE" id="PS50921">
    <property type="entry name" value="ANTAR"/>
    <property type="match status" value="1"/>
</dbReference>
<dbReference type="Proteomes" id="UP000553957">
    <property type="component" value="Unassembled WGS sequence"/>
</dbReference>
<protein>
    <submittedName>
        <fullName evidence="3">GAF and ANTAR domain-containing protein</fullName>
    </submittedName>
</protein>
<comment type="caution">
    <text evidence="3">The sequence shown here is derived from an EMBL/GenBank/DDBJ whole genome shotgun (WGS) entry which is preliminary data.</text>
</comment>
<reference evidence="2 5" key="2">
    <citation type="submission" date="2020-08" db="EMBL/GenBank/DDBJ databases">
        <title>Sequencing the genomes of 1000 actinobacteria strains.</title>
        <authorList>
            <person name="Klenk H.-P."/>
        </authorList>
    </citation>
    <scope>NUCLEOTIDE SEQUENCE [LARGE SCALE GENOMIC DNA]</scope>
    <source>
        <strain evidence="2 5">DSM 15626</strain>
    </source>
</reference>
<sequence length="217" mass="23158">MTATPAPGRHDEAAYFADLALRLHRVQQLEELLDTIADAAAEAFDGALPAVATVGSQQQLGAIVGAAADLVRAEAAVPDGPWWDAVQGRTIVEGSALPTLPAGVTTVVHAPVFPGAGRPHGVLSLYLTAETPSRDRLPNFCTYAGIALEGLWYQSRLRRSMNSHTTVGSGIGILMERYNLDRVAAYDVMAQTAIEHGVRLRDVVSHLREDPDRADVS</sequence>
<dbReference type="SUPFAM" id="SSF55781">
    <property type="entry name" value="GAF domain-like"/>
    <property type="match status" value="1"/>
</dbReference>
<dbReference type="AlphaFoldDB" id="A0A7Y4P0Z5"/>